<gene>
    <name evidence="2" type="ORF">HK105_200819</name>
</gene>
<dbReference type="Pfam" id="PF12222">
    <property type="entry name" value="PNGaseA"/>
    <property type="match status" value="1"/>
</dbReference>
<dbReference type="EMBL" id="JADGIZ020000002">
    <property type="protein sequence ID" value="KAL2919902.1"/>
    <property type="molecule type" value="Genomic_DNA"/>
</dbReference>
<organism evidence="2 3">
    <name type="scientific">Polyrhizophydium stewartii</name>
    <dbReference type="NCBI Taxonomy" id="2732419"/>
    <lineage>
        <taxon>Eukaryota</taxon>
        <taxon>Fungi</taxon>
        <taxon>Fungi incertae sedis</taxon>
        <taxon>Chytridiomycota</taxon>
        <taxon>Chytridiomycota incertae sedis</taxon>
        <taxon>Chytridiomycetes</taxon>
        <taxon>Rhizophydiales</taxon>
        <taxon>Rhizophydiales incertae sedis</taxon>
        <taxon>Polyrhizophydium</taxon>
    </lineage>
</organism>
<dbReference type="InterPro" id="IPR056948">
    <property type="entry name" value="PNGaseA_N"/>
</dbReference>
<comment type="caution">
    <text evidence="2">The sequence shown here is derived from an EMBL/GenBank/DDBJ whole genome shotgun (WGS) entry which is preliminary data.</text>
</comment>
<dbReference type="PANTHER" id="PTHR31104">
    <property type="entry name" value="PEPTIDE-N4-(N-ACETYL-BETA-GLUCOSAMINYL)ASPARAGINE AMIDASE A PROTEIN"/>
    <property type="match status" value="1"/>
</dbReference>
<dbReference type="InterPro" id="IPR021102">
    <property type="entry name" value="PNGase_A"/>
</dbReference>
<name>A0ABR4NK60_9FUNG</name>
<accession>A0ABR4NK60</accession>
<protein>
    <recommendedName>
        <fullName evidence="1">Peptide N-acetyl-beta-D-glucosaminyl asparaginase amidase A N-terminal domain-containing protein</fullName>
    </recommendedName>
</protein>
<sequence>MWPKAALVSLWSHAFNSLDSPKTAAPASKHADAFAPALAPVPTILAEEVTHPLTVPSAAPCTVDIATHSFAFSYGAPYVGSYTPPPAKCGTSWSKIVLRFETTVSGRQFDRLGALWIGGAEVLHLTTAEPSGSPVTLWKVDKDITHLAPILSSPQSVVLAIDNIVDSTYTGIFNATVRADFYPANSYHRPPESVPNLLFPVSASNSTYGWLLLPKSGSATGIGATVPRLPTNAIRAEIEVFLSGHANDEFWYGNVPDAIADPNNGLYPGTTFKELQVFVNNRLVGLDWPYPTIYSGGFNPLLWRPIVSTGTFDLPAYSFDVTPFLSLFFDPKIPTNSISFNVSYSANHDWFVSGNLKVWTDGAPSYNGNFVGSLDKSQLAGTVPTFTINKNSTDGGVRVFTKAANSIAAAGRLRRRDGSWQFSSFDRRVNYYNNLLIADQGNKLIFDQKTQVSHASISTSARSADVTPDTFRVKSLTAKYPLYGNVTFVSDASGAYEFTTDIKQGLHRAEIDSRARTLGASERELLRLRNWDAIGGLRTTTDSQLAGSGFFGTIRPGIAGTRQHYKYASPGQCYERTVAAYNRTITSDRVSSAC</sequence>
<feature type="domain" description="Peptide N-acetyl-beta-D-glucosaminyl asparaginase amidase A N-terminal" evidence="1">
    <location>
        <begin position="59"/>
        <end position="363"/>
    </location>
</feature>
<evidence type="ECO:0000313" key="2">
    <source>
        <dbReference type="EMBL" id="KAL2919902.1"/>
    </source>
</evidence>
<evidence type="ECO:0000259" key="1">
    <source>
        <dbReference type="Pfam" id="PF12222"/>
    </source>
</evidence>
<evidence type="ECO:0000313" key="3">
    <source>
        <dbReference type="Proteomes" id="UP001527925"/>
    </source>
</evidence>
<proteinExistence type="predicted"/>
<dbReference type="Proteomes" id="UP001527925">
    <property type="component" value="Unassembled WGS sequence"/>
</dbReference>
<reference evidence="2 3" key="1">
    <citation type="submission" date="2023-09" db="EMBL/GenBank/DDBJ databases">
        <title>Pangenome analysis of Batrachochytrium dendrobatidis and related Chytrids.</title>
        <authorList>
            <person name="Yacoub M.N."/>
            <person name="Stajich J.E."/>
            <person name="James T.Y."/>
        </authorList>
    </citation>
    <scope>NUCLEOTIDE SEQUENCE [LARGE SCALE GENOMIC DNA]</scope>
    <source>
        <strain evidence="2 3">JEL0888</strain>
    </source>
</reference>
<keyword evidence="3" id="KW-1185">Reference proteome</keyword>